<dbReference type="PANTHER" id="PTHR30624:SF4">
    <property type="entry name" value="METALLOPROTEASE TLDD"/>
    <property type="match status" value="1"/>
</dbReference>
<dbReference type="InterPro" id="IPR036059">
    <property type="entry name" value="TldD/PmbA_sf"/>
</dbReference>
<name>A0A1M5TXM7_BUTFI</name>
<dbReference type="Proteomes" id="UP000184278">
    <property type="component" value="Unassembled WGS sequence"/>
</dbReference>
<gene>
    <name evidence="3" type="ORF">SAMN02745229_00647</name>
</gene>
<evidence type="ECO:0000256" key="1">
    <source>
        <dbReference type="ARBA" id="ARBA00005836"/>
    </source>
</evidence>
<dbReference type="GO" id="GO:0006508">
    <property type="term" value="P:proteolysis"/>
    <property type="evidence" value="ECO:0007669"/>
    <property type="project" value="InterPro"/>
</dbReference>
<accession>A0A1M5TXM7</accession>
<dbReference type="GO" id="GO:0008237">
    <property type="term" value="F:metallopeptidase activity"/>
    <property type="evidence" value="ECO:0007669"/>
    <property type="project" value="InterPro"/>
</dbReference>
<dbReference type="GeneID" id="89510574"/>
<dbReference type="InterPro" id="IPR045569">
    <property type="entry name" value="Metalloprtase-TldD/E_C"/>
</dbReference>
<dbReference type="AlphaFoldDB" id="A0A1M5TXM7"/>
<protein>
    <submittedName>
        <fullName evidence="3">TldD protein</fullName>
    </submittedName>
</protein>
<proteinExistence type="inferred from homology"/>
<dbReference type="SUPFAM" id="SSF111283">
    <property type="entry name" value="Putative modulator of DNA gyrase, PmbA/TldD"/>
    <property type="match status" value="1"/>
</dbReference>
<evidence type="ECO:0000259" key="2">
    <source>
        <dbReference type="Pfam" id="PF19289"/>
    </source>
</evidence>
<organism evidence="3 4">
    <name type="scientific">Butyrivibrio fibrisolvens DSM 3071</name>
    <dbReference type="NCBI Taxonomy" id="1121131"/>
    <lineage>
        <taxon>Bacteria</taxon>
        <taxon>Bacillati</taxon>
        <taxon>Bacillota</taxon>
        <taxon>Clostridia</taxon>
        <taxon>Lachnospirales</taxon>
        <taxon>Lachnospiraceae</taxon>
        <taxon>Butyrivibrio</taxon>
    </lineage>
</organism>
<dbReference type="EMBL" id="FQXK01000005">
    <property type="protein sequence ID" value="SHH55143.1"/>
    <property type="molecule type" value="Genomic_DNA"/>
</dbReference>
<dbReference type="RefSeq" id="WP_073385474.1">
    <property type="nucleotide sequence ID" value="NZ_FQXK01000005.1"/>
</dbReference>
<dbReference type="PANTHER" id="PTHR30624">
    <property type="entry name" value="UNCHARACTERIZED PROTEIN TLDD AND PMBA"/>
    <property type="match status" value="1"/>
</dbReference>
<feature type="domain" description="Metalloprotease TldD/E C-terminal" evidence="2">
    <location>
        <begin position="244"/>
        <end position="453"/>
    </location>
</feature>
<sequence>MKAKFSPYLTKIAPGLKDLIARLGNSYDYVSVLATDSVGFRMSASQKVKSISGNTLSVERGNVVRVYKDGLYSEYAFNLFDVSKADEQAEKIKKVLDSQLAVLKATNSKVYNTDKLADEPHELFAEMETTDLPEDADLDELIKKLKSISDRGKALSDEIIDCSVSAESNHICKMFLSANRDLRQSYVYSCAHVFMVGTRDGKTDQAFIGISDREGPAIFEQLEDLPEKCYEDLAANLGAEHVIPGEYDVITTPEVSGLIAHEAFGHGVEMDMFVKKRALGQEYIGKRVGSDLVTMHEGALVCKDASSYAFDDEGTLAGDVIEIDKGILKTGVCDALAALRLGTVATGNGKRENFEHKVYTRMTNTMFDSGTSTKEEMIASIKKGYLLSGFFSGMEDPKHWGIQCIIARGHEIIDGKLTGKVVAPVVLTGYVPDLLGSISMASTDYESFGSGMCGKGHKEWVKTVDGGPYLKCRARLG</sequence>
<evidence type="ECO:0000313" key="4">
    <source>
        <dbReference type="Proteomes" id="UP000184278"/>
    </source>
</evidence>
<reference evidence="4" key="1">
    <citation type="submission" date="2016-11" db="EMBL/GenBank/DDBJ databases">
        <authorList>
            <person name="Varghese N."/>
            <person name="Submissions S."/>
        </authorList>
    </citation>
    <scope>NUCLEOTIDE SEQUENCE [LARGE SCALE GENOMIC DNA]</scope>
    <source>
        <strain evidence="4">DSM 3071</strain>
    </source>
</reference>
<dbReference type="STRING" id="1121131.SAMN02745229_00647"/>
<dbReference type="OrthoDB" id="9803213at2"/>
<comment type="similarity">
    <text evidence="1">Belongs to the peptidase U62 family.</text>
</comment>
<evidence type="ECO:0000313" key="3">
    <source>
        <dbReference type="EMBL" id="SHH55143.1"/>
    </source>
</evidence>
<keyword evidence="4" id="KW-1185">Reference proteome</keyword>
<dbReference type="InterPro" id="IPR051463">
    <property type="entry name" value="Peptidase_U62_metallo"/>
</dbReference>
<dbReference type="GO" id="GO:0005829">
    <property type="term" value="C:cytosol"/>
    <property type="evidence" value="ECO:0007669"/>
    <property type="project" value="TreeGrafter"/>
</dbReference>
<dbReference type="Pfam" id="PF19289">
    <property type="entry name" value="PmbA_TldD_3rd"/>
    <property type="match status" value="1"/>
</dbReference>